<keyword evidence="4" id="KW-0325">Glycoprotein</keyword>
<keyword evidence="2" id="KW-0719">Serine esterase</keyword>
<dbReference type="EMBL" id="JARQZJ010000121">
    <property type="protein sequence ID" value="KAK9888317.1"/>
    <property type="molecule type" value="Genomic_DNA"/>
</dbReference>
<dbReference type="Pfam" id="PF00135">
    <property type="entry name" value="COesterase"/>
    <property type="match status" value="1"/>
</dbReference>
<dbReference type="Proteomes" id="UP001431783">
    <property type="component" value="Unassembled WGS sequence"/>
</dbReference>
<dbReference type="AlphaFoldDB" id="A0AAW1V7P0"/>
<feature type="domain" description="Carboxylesterase type B" evidence="5">
    <location>
        <begin position="12"/>
        <end position="359"/>
    </location>
</feature>
<evidence type="ECO:0000313" key="6">
    <source>
        <dbReference type="EMBL" id="KAK9888317.1"/>
    </source>
</evidence>
<proteinExistence type="inferred from homology"/>
<keyword evidence="3" id="KW-0378">Hydrolase</keyword>
<dbReference type="InterPro" id="IPR002018">
    <property type="entry name" value="CarbesteraseB"/>
</dbReference>
<organism evidence="6 7">
    <name type="scientific">Henosepilachna vigintioctopunctata</name>
    <dbReference type="NCBI Taxonomy" id="420089"/>
    <lineage>
        <taxon>Eukaryota</taxon>
        <taxon>Metazoa</taxon>
        <taxon>Ecdysozoa</taxon>
        <taxon>Arthropoda</taxon>
        <taxon>Hexapoda</taxon>
        <taxon>Insecta</taxon>
        <taxon>Pterygota</taxon>
        <taxon>Neoptera</taxon>
        <taxon>Endopterygota</taxon>
        <taxon>Coleoptera</taxon>
        <taxon>Polyphaga</taxon>
        <taxon>Cucujiformia</taxon>
        <taxon>Coccinelloidea</taxon>
        <taxon>Coccinellidae</taxon>
        <taxon>Epilachninae</taxon>
        <taxon>Epilachnini</taxon>
        <taxon>Henosepilachna</taxon>
    </lineage>
</organism>
<evidence type="ECO:0000256" key="2">
    <source>
        <dbReference type="ARBA" id="ARBA00022487"/>
    </source>
</evidence>
<name>A0AAW1V7P0_9CUCU</name>
<comment type="similarity">
    <text evidence="1">Belongs to the type-B carboxylesterase/lipase family.</text>
</comment>
<evidence type="ECO:0000259" key="5">
    <source>
        <dbReference type="Pfam" id="PF00135"/>
    </source>
</evidence>
<evidence type="ECO:0000256" key="3">
    <source>
        <dbReference type="ARBA" id="ARBA00022801"/>
    </source>
</evidence>
<dbReference type="Gene3D" id="3.40.50.1820">
    <property type="entry name" value="alpha/beta hydrolase"/>
    <property type="match status" value="1"/>
</dbReference>
<dbReference type="InterPro" id="IPR029058">
    <property type="entry name" value="AB_hydrolase_fold"/>
</dbReference>
<protein>
    <recommendedName>
        <fullName evidence="5">Carboxylesterase type B domain-containing protein</fullName>
    </recommendedName>
</protein>
<comment type="caution">
    <text evidence="6">The sequence shown here is derived from an EMBL/GenBank/DDBJ whole genome shotgun (WGS) entry which is preliminary data.</text>
</comment>
<dbReference type="PANTHER" id="PTHR43142:SF1">
    <property type="entry name" value="CARBOXYLIC ESTER HYDROLASE"/>
    <property type="match status" value="1"/>
</dbReference>
<evidence type="ECO:0000256" key="4">
    <source>
        <dbReference type="ARBA" id="ARBA00023180"/>
    </source>
</evidence>
<reference evidence="6 7" key="1">
    <citation type="submission" date="2023-03" db="EMBL/GenBank/DDBJ databases">
        <title>Genome insight into feeding habits of ladybird beetles.</title>
        <authorList>
            <person name="Li H.-S."/>
            <person name="Huang Y.-H."/>
            <person name="Pang H."/>
        </authorList>
    </citation>
    <scope>NUCLEOTIDE SEQUENCE [LARGE SCALE GENOMIC DNA]</scope>
    <source>
        <strain evidence="6">SYSU_2023b</strain>
        <tissue evidence="6">Whole body</tissue>
    </source>
</reference>
<gene>
    <name evidence="6" type="ORF">WA026_000577</name>
</gene>
<dbReference type="GO" id="GO:0052689">
    <property type="term" value="F:carboxylic ester hydrolase activity"/>
    <property type="evidence" value="ECO:0007669"/>
    <property type="project" value="UniProtKB-KW"/>
</dbReference>
<accession>A0AAW1V7P0</accession>
<dbReference type="SUPFAM" id="SSF53474">
    <property type="entry name" value="alpha/beta-Hydrolases"/>
    <property type="match status" value="1"/>
</dbReference>
<dbReference type="PANTHER" id="PTHR43142">
    <property type="entry name" value="CARBOXYLIC ESTER HYDROLASE"/>
    <property type="match status" value="1"/>
</dbReference>
<sequence>MGTSKHKEFWRDPTKITVAGQSAGAASVGYQLLGSNAEGLFRGVIQASGSSLGAWTLQRDPKGYAYQVANYIEPSINEENTCTKELVEFLRKTDVSLIKKACEDIFGKNTIVSFFNTFRGYVFSGVIEPEHDGAFITETAFEKFESGNFNVVPTLIGITSEESLAFVNVPEFSGILKEYDESPELMVTPDMHIADVNVKRLVGRDIRRFYVGDGLWQDNIGPAMKMVSDGGFGRPNIKQAELESKFTDVYFYEFAYSGAMGRRGRPEPQIPGADTVGHGDDLRYVFPASREDLKNFSEQDLLTSDRYSLIWANFIKYLNPTPEPSDVLQNVIWPKVTPNSFPYLFINETLQVKYDLKKSMMDEYAKLYKSYGIPPRDTY</sequence>
<evidence type="ECO:0000313" key="7">
    <source>
        <dbReference type="Proteomes" id="UP001431783"/>
    </source>
</evidence>
<evidence type="ECO:0000256" key="1">
    <source>
        <dbReference type="ARBA" id="ARBA00005964"/>
    </source>
</evidence>
<keyword evidence="7" id="KW-1185">Reference proteome</keyword>